<dbReference type="InterPro" id="IPR037027">
    <property type="entry name" value="YqgF/RNaseH-like_dom_sf"/>
</dbReference>
<gene>
    <name evidence="9" type="ORF">Esi_0006_0211</name>
</gene>
<keyword evidence="6" id="KW-0539">Nucleus</keyword>
<feature type="compositionally biased region" description="Basic residues" evidence="7">
    <location>
        <begin position="137"/>
        <end position="154"/>
    </location>
</feature>
<dbReference type="PANTHER" id="PTHR10145:SF6">
    <property type="entry name" value="TRANSCRIPTION ELONGATION FACTOR SPT6"/>
    <property type="match status" value="1"/>
</dbReference>
<dbReference type="Proteomes" id="UP000002630">
    <property type="component" value="Linkage Group LG04"/>
</dbReference>
<keyword evidence="4" id="KW-0158">Chromosome</keyword>
<feature type="compositionally biased region" description="Basic and acidic residues" evidence="7">
    <location>
        <begin position="561"/>
        <end position="579"/>
    </location>
</feature>
<dbReference type="STRING" id="2880.D8LQN4"/>
<reference evidence="9 10" key="1">
    <citation type="journal article" date="2010" name="Nature">
        <title>The Ectocarpus genome and the independent evolution of multicellularity in brown algae.</title>
        <authorList>
            <person name="Cock J.M."/>
            <person name="Sterck L."/>
            <person name="Rouze P."/>
            <person name="Scornet D."/>
            <person name="Allen A.E."/>
            <person name="Amoutzias G."/>
            <person name="Anthouard V."/>
            <person name="Artiguenave F."/>
            <person name="Aury J.M."/>
            <person name="Badger J.H."/>
            <person name="Beszteri B."/>
            <person name="Billiau K."/>
            <person name="Bonnet E."/>
            <person name="Bothwell J.H."/>
            <person name="Bowler C."/>
            <person name="Boyen C."/>
            <person name="Brownlee C."/>
            <person name="Carrano C.J."/>
            <person name="Charrier B."/>
            <person name="Cho G.Y."/>
            <person name="Coelho S.M."/>
            <person name="Collen J."/>
            <person name="Corre E."/>
            <person name="Da Silva C."/>
            <person name="Delage L."/>
            <person name="Delaroque N."/>
            <person name="Dittami S.M."/>
            <person name="Doulbeau S."/>
            <person name="Elias M."/>
            <person name="Farnham G."/>
            <person name="Gachon C.M."/>
            <person name="Gschloessl B."/>
            <person name="Heesch S."/>
            <person name="Jabbari K."/>
            <person name="Jubin C."/>
            <person name="Kawai H."/>
            <person name="Kimura K."/>
            <person name="Kloareg B."/>
            <person name="Kupper F.C."/>
            <person name="Lang D."/>
            <person name="Le Bail A."/>
            <person name="Leblanc C."/>
            <person name="Lerouge P."/>
            <person name="Lohr M."/>
            <person name="Lopez P.J."/>
            <person name="Martens C."/>
            <person name="Maumus F."/>
            <person name="Michel G."/>
            <person name="Miranda-Saavedra D."/>
            <person name="Morales J."/>
            <person name="Moreau H."/>
            <person name="Motomura T."/>
            <person name="Nagasato C."/>
            <person name="Napoli C.A."/>
            <person name="Nelson D.R."/>
            <person name="Nyvall-Collen P."/>
            <person name="Peters A.F."/>
            <person name="Pommier C."/>
            <person name="Potin P."/>
            <person name="Poulain J."/>
            <person name="Quesneville H."/>
            <person name="Read B."/>
            <person name="Rensing S.A."/>
            <person name="Ritter A."/>
            <person name="Rousvoal S."/>
            <person name="Samanta M."/>
            <person name="Samson G."/>
            <person name="Schroeder D.C."/>
            <person name="Segurens B."/>
            <person name="Strittmatter M."/>
            <person name="Tonon T."/>
            <person name="Tregear J.W."/>
            <person name="Valentin K."/>
            <person name="von Dassow P."/>
            <person name="Yamagishi T."/>
            <person name="Van de Peer Y."/>
            <person name="Wincker P."/>
        </authorList>
    </citation>
    <scope>NUCLEOTIDE SEQUENCE [LARGE SCALE GENOMIC DNA]</scope>
    <source>
        <strain evidence="10">Ec32 / CCAP1310/4</strain>
    </source>
</reference>
<dbReference type="SUPFAM" id="SSF47781">
    <property type="entry name" value="RuvA domain 2-like"/>
    <property type="match status" value="1"/>
</dbReference>
<dbReference type="EMBL" id="FN648818">
    <property type="protein sequence ID" value="CBN78798.1"/>
    <property type="molecule type" value="Genomic_DNA"/>
</dbReference>
<dbReference type="InterPro" id="IPR010994">
    <property type="entry name" value="RuvA_2-like"/>
</dbReference>
<keyword evidence="5" id="KW-0804">Transcription</keyword>
<evidence type="ECO:0000256" key="4">
    <source>
        <dbReference type="ARBA" id="ARBA00022454"/>
    </source>
</evidence>
<feature type="domain" description="S1 motif" evidence="8">
    <location>
        <begin position="1418"/>
        <end position="1498"/>
    </location>
</feature>
<dbReference type="OrthoDB" id="995477at2759"/>
<dbReference type="InterPro" id="IPR055179">
    <property type="entry name" value="Tex-like_central_region"/>
</dbReference>
<dbReference type="SMART" id="SM00316">
    <property type="entry name" value="S1"/>
    <property type="match status" value="1"/>
</dbReference>
<dbReference type="Gene3D" id="2.40.50.140">
    <property type="entry name" value="Nucleic acid-binding proteins"/>
    <property type="match status" value="1"/>
</dbReference>
<dbReference type="Gene3D" id="1.10.3500.10">
    <property type="entry name" value="Tex N-terminal region-like"/>
    <property type="match status" value="1"/>
</dbReference>
<dbReference type="PROSITE" id="PS50126">
    <property type="entry name" value="S1"/>
    <property type="match status" value="1"/>
</dbReference>
<dbReference type="GO" id="GO:0034728">
    <property type="term" value="P:nucleosome organization"/>
    <property type="evidence" value="ECO:0007669"/>
    <property type="project" value="TreeGrafter"/>
</dbReference>
<dbReference type="GO" id="GO:0003677">
    <property type="term" value="F:DNA binding"/>
    <property type="evidence" value="ECO:0007669"/>
    <property type="project" value="InterPro"/>
</dbReference>
<dbReference type="Pfam" id="PF14632">
    <property type="entry name" value="SPT6_acidic"/>
    <property type="match status" value="1"/>
</dbReference>
<dbReference type="InterPro" id="IPR028088">
    <property type="entry name" value="Spt6_HTH_DNA-bd_dom"/>
</dbReference>
<accession>D8LQN4</accession>
<dbReference type="GO" id="GO:0042393">
    <property type="term" value="F:histone binding"/>
    <property type="evidence" value="ECO:0007669"/>
    <property type="project" value="TreeGrafter"/>
</dbReference>
<dbReference type="SUPFAM" id="SSF158832">
    <property type="entry name" value="Tex N-terminal region-like"/>
    <property type="match status" value="2"/>
</dbReference>
<keyword evidence="9" id="KW-0378">Hydrolase</keyword>
<evidence type="ECO:0000256" key="5">
    <source>
        <dbReference type="ARBA" id="ARBA00023163"/>
    </source>
</evidence>
<dbReference type="eggNOG" id="KOG1856">
    <property type="taxonomic scope" value="Eukaryota"/>
</dbReference>
<feature type="region of interest" description="Disordered" evidence="7">
    <location>
        <begin position="531"/>
        <end position="579"/>
    </location>
</feature>
<feature type="compositionally biased region" description="Acidic residues" evidence="7">
    <location>
        <begin position="233"/>
        <end position="245"/>
    </location>
</feature>
<evidence type="ECO:0000256" key="7">
    <source>
        <dbReference type="SAM" id="MobiDB-lite"/>
    </source>
</evidence>
<dbReference type="InterPro" id="IPR023323">
    <property type="entry name" value="Tex-like_dom_sf"/>
</dbReference>
<evidence type="ECO:0000256" key="1">
    <source>
        <dbReference type="ARBA" id="ARBA00004123"/>
    </source>
</evidence>
<evidence type="ECO:0000256" key="2">
    <source>
        <dbReference type="ARBA" id="ARBA00004286"/>
    </source>
</evidence>
<feature type="compositionally biased region" description="Acidic residues" evidence="7">
    <location>
        <begin position="1"/>
        <end position="18"/>
    </location>
</feature>
<dbReference type="InterPro" id="IPR049540">
    <property type="entry name" value="Spt6-like_S1"/>
</dbReference>
<evidence type="ECO:0000256" key="6">
    <source>
        <dbReference type="ARBA" id="ARBA00023242"/>
    </source>
</evidence>
<dbReference type="Pfam" id="PF14635">
    <property type="entry name" value="HHH_7"/>
    <property type="match status" value="1"/>
</dbReference>
<dbReference type="InterPro" id="IPR028083">
    <property type="entry name" value="Spt6_acidic_N_dom"/>
</dbReference>
<dbReference type="InterPro" id="IPR012337">
    <property type="entry name" value="RNaseH-like_sf"/>
</dbReference>
<dbReference type="Pfam" id="PF14641">
    <property type="entry name" value="HTH_44"/>
    <property type="match status" value="1"/>
</dbReference>
<dbReference type="Gene3D" id="1.10.10.2740">
    <property type="entry name" value="Spt6, Death-like domain"/>
    <property type="match status" value="1"/>
</dbReference>
<proteinExistence type="inferred from homology"/>
<organism evidence="9 10">
    <name type="scientific">Ectocarpus siliculosus</name>
    <name type="common">Brown alga</name>
    <name type="synonym">Conferva siliculosa</name>
    <dbReference type="NCBI Taxonomy" id="2880"/>
    <lineage>
        <taxon>Eukaryota</taxon>
        <taxon>Sar</taxon>
        <taxon>Stramenopiles</taxon>
        <taxon>Ochrophyta</taxon>
        <taxon>PX clade</taxon>
        <taxon>Phaeophyceae</taxon>
        <taxon>Ectocarpales</taxon>
        <taxon>Ectocarpaceae</taxon>
        <taxon>Ectocarpus</taxon>
    </lineage>
</organism>
<dbReference type="InterPro" id="IPR023319">
    <property type="entry name" value="Tex-like_HTH_dom_sf"/>
</dbReference>
<feature type="region of interest" description="Disordered" evidence="7">
    <location>
        <begin position="458"/>
        <end position="503"/>
    </location>
</feature>
<evidence type="ECO:0000313" key="10">
    <source>
        <dbReference type="Proteomes" id="UP000002630"/>
    </source>
</evidence>
<protein>
    <submittedName>
        <fullName evidence="9">GTB1 RNA binding / hydrolase, acting on ester bonds, also similar to transcription elogantion facto</fullName>
    </submittedName>
</protein>
<dbReference type="SUPFAM" id="SSF53098">
    <property type="entry name" value="Ribonuclease H-like"/>
    <property type="match status" value="1"/>
</dbReference>
<dbReference type="PANTHER" id="PTHR10145">
    <property type="entry name" value="TRANSCRIPTION ELONGATION FACTOR SPT6"/>
    <property type="match status" value="1"/>
</dbReference>
<feature type="compositionally biased region" description="Basic residues" evidence="7">
    <location>
        <begin position="52"/>
        <end position="65"/>
    </location>
</feature>
<sequence length="1538" mass="172571">MDDDDFSDEGSDDDDEEGSVPAPRGKSSSSSKGKAKKRDKGKSSSSSSSSSSKKKKKKKKKRRSGSRGGDEDGGSSSSKRKRGGGGAASSLFDDEAEESDGGGGGGSDDDDEEEEDNEYRLDGFVVGDEDVDSDSGKRRRNKSSASSKRKRLRKAREEHGMEAADDEDLELIREAQGVIPSHNRESDRNELVASDGQDLRNQLFDGEEEEEARRQEQRQQQYHQRQRQRQERDEFDSEDDGDFIVDDLGTERRQGRRQQQESFQGGPLGASQDQVYEAMEIFGEGIQDFDLFKDVDGEDEADGKQRASKDARRQALAGIEPSLLKEKFLTDRDKMIQETDRPERLQLRMPSRGEASDAERQDEAQWIFHQLDLGFGVDEQMAKSAIEHVLRFLGVESQEVPFVWHYRRDYLWTSPQMNTYLTLDHLWKIYDLDETWDKVGNRRDKVAKASRTLWKLVDGDEDSDDENNSGYASETVDARDERLAEEETSKENRESRMRRSQLALEKAEAALTQAEDESAQGVERVNNTRLSAAQAAKKAGAEERKGDDGEEEEEEEVGEGDWERATEESLAKALEDAKDAVNHARSHVIGLKGEHAVEESEEQERNAAREARRQERKDAAAKERQARRDEARSAMEEEASLFPSDQYSYMINSQEEVELKDMQDYLALVSLMGETDEKLRNATGNGNGDRRRPRRAGRADDNLYRAARQAGLRGLANKFSITAAQLGEVVTGISQRYFPVPTPPEAVELVASDMKGAEDTPLFSSSESILQGVRHILAREIALEPRVKAKCRATYRRYALVSTTPTAKGKEEIDAFHPLYGLHYLDRKAISEFLSTHGSDRTQWLQIEKGKAEGLLTYVIHPPDNKVQSLDENGEMMTTFELNKKAFLDLLKPTYNPEGGVSSAVKQGWDHQRNLVLHEALVEHLIPALETEVVFELKAASRAAVVEEASTCLASRLMVGPYERDDLNVFQKVTKADSSLKNDQVRVVGIFVSSDSREESWAAAIDPSGSVLDHLQIPRSRDLRAKKLKAFIKSNRPHVVCVSTSAGQASRYMMDTLVDRRSGQNGEPKTGVLADAHREYQRERGDYDDQDEEEEVWKQCSLAPVKDDVACVFARSTRGEKEFADFSVNQRAAVALARYLQDPLVEFAGMWTTMDSSGNFGHEMFSLRLHALQDQVPPQQLLKVWTHRMMDAVSAVGVDINHAAEHEHAVGVLQFVPGLGPRKAFKLRERLGTVLGGVVPSRKALLSSQVLKSLVYTNAAGFLRIRERGKLAEQLEGQLDPFDDTRVHPECYNTQDWAQRICANALDVQVEDDYFPIVESAMDDSREALQRLCQQGESGVDPRMPPNNLNDSVNQLDLTAYADELQRQGEGKRAQQLDSIVEEIRYPYRDRRMPYSTPGEDELFEWLTGETDATLREGVLVPVRIMRHNDAGVRVRLEGGPGLFGFVPGDYVTDDVLPPDPITGQKADLKGVVKENQLMEAAIIKVDKGRFELKLSLRKSDTMPDPDKWDAPLGATRVFGASGWNRPASLPRLDEKFN</sequence>
<dbReference type="OMA" id="GYFYLCF"/>
<evidence type="ECO:0000313" key="9">
    <source>
        <dbReference type="EMBL" id="CBN78798.1"/>
    </source>
</evidence>
<feature type="region of interest" description="Disordered" evidence="7">
    <location>
        <begin position="678"/>
        <end position="700"/>
    </location>
</feature>
<dbReference type="InterPro" id="IPR017072">
    <property type="entry name" value="TF_Spt6"/>
</dbReference>
<dbReference type="GO" id="GO:0016787">
    <property type="term" value="F:hydrolase activity"/>
    <property type="evidence" value="ECO:0007669"/>
    <property type="project" value="UniProtKB-KW"/>
</dbReference>
<feature type="compositionally biased region" description="Basic and acidic residues" evidence="7">
    <location>
        <begin position="592"/>
        <end position="635"/>
    </location>
</feature>
<feature type="compositionally biased region" description="Basic and acidic residues" evidence="7">
    <location>
        <begin position="476"/>
        <end position="497"/>
    </location>
</feature>
<evidence type="ECO:0000259" key="8">
    <source>
        <dbReference type="PROSITE" id="PS50126"/>
    </source>
</evidence>
<evidence type="ECO:0000256" key="3">
    <source>
        <dbReference type="ARBA" id="ARBA00009253"/>
    </source>
</evidence>
<dbReference type="InterPro" id="IPR032706">
    <property type="entry name" value="Spt6_HHH"/>
</dbReference>
<dbReference type="Pfam" id="PF21710">
    <property type="entry name" value="Spt6_S1"/>
    <property type="match status" value="1"/>
</dbReference>
<comment type="subcellular location">
    <subcellularLocation>
        <location evidence="2">Chromosome</location>
    </subcellularLocation>
    <subcellularLocation>
        <location evidence="1">Nucleus</location>
    </subcellularLocation>
</comment>
<dbReference type="InterPro" id="IPR042066">
    <property type="entry name" value="Spt6_death-like"/>
</dbReference>
<dbReference type="Gene3D" id="1.10.150.850">
    <property type="entry name" value="Spt6, helix-hairpin-helix domain"/>
    <property type="match status" value="1"/>
</dbReference>
<dbReference type="InterPro" id="IPR028231">
    <property type="entry name" value="Spt6_YqgF"/>
</dbReference>
<name>D8LQN4_ECTSI</name>
<dbReference type="InterPro" id="IPR003029">
    <property type="entry name" value="S1_domain"/>
</dbReference>
<dbReference type="GO" id="GO:0005694">
    <property type="term" value="C:chromosome"/>
    <property type="evidence" value="ECO:0007669"/>
    <property type="project" value="UniProtKB-SubCell"/>
</dbReference>
<dbReference type="Pfam" id="PF22706">
    <property type="entry name" value="Tex_central_region"/>
    <property type="match status" value="1"/>
</dbReference>
<feature type="compositionally biased region" description="Acidic residues" evidence="7">
    <location>
        <begin position="107"/>
        <end position="117"/>
    </location>
</feature>
<feature type="compositionally biased region" description="Acidic residues" evidence="7">
    <location>
        <begin position="548"/>
        <end position="560"/>
    </location>
</feature>
<feature type="region of interest" description="Disordered" evidence="7">
    <location>
        <begin position="591"/>
        <end position="639"/>
    </location>
</feature>
<dbReference type="SUPFAM" id="SSF50249">
    <property type="entry name" value="Nucleic acid-binding proteins"/>
    <property type="match status" value="1"/>
</dbReference>
<comment type="similarity">
    <text evidence="3">Belongs to the SPT6 family.</text>
</comment>
<keyword evidence="10" id="KW-1185">Reference proteome</keyword>
<dbReference type="Gene3D" id="3.30.420.140">
    <property type="entry name" value="YqgF/RNase H-like domain"/>
    <property type="match status" value="1"/>
</dbReference>
<dbReference type="InterPro" id="IPR012340">
    <property type="entry name" value="NA-bd_OB-fold"/>
</dbReference>
<dbReference type="EMBL" id="FN649729">
    <property type="protein sequence ID" value="CBN78798.1"/>
    <property type="molecule type" value="Genomic_DNA"/>
</dbReference>
<dbReference type="GO" id="GO:0140673">
    <property type="term" value="P:transcription elongation-coupled chromatin remodeling"/>
    <property type="evidence" value="ECO:0007669"/>
    <property type="project" value="InterPro"/>
</dbReference>
<dbReference type="GO" id="GO:0031491">
    <property type="term" value="F:nucleosome binding"/>
    <property type="evidence" value="ECO:0007669"/>
    <property type="project" value="TreeGrafter"/>
</dbReference>
<dbReference type="GO" id="GO:0008023">
    <property type="term" value="C:transcription elongation factor complex"/>
    <property type="evidence" value="ECO:0007669"/>
    <property type="project" value="TreeGrafter"/>
</dbReference>
<feature type="region of interest" description="Disordered" evidence="7">
    <location>
        <begin position="1"/>
        <end position="272"/>
    </location>
</feature>
<dbReference type="Pfam" id="PF14639">
    <property type="entry name" value="YqgF"/>
    <property type="match status" value="1"/>
</dbReference>
<dbReference type="Gene3D" id="1.10.10.650">
    <property type="entry name" value="RuvA domain 2-like"/>
    <property type="match status" value="1"/>
</dbReference>
<dbReference type="InParanoid" id="D8LQN4"/>